<evidence type="ECO:0000256" key="4">
    <source>
        <dbReference type="ARBA" id="ARBA00022857"/>
    </source>
</evidence>
<keyword evidence="5" id="KW-0560">Oxidoreductase</keyword>
<keyword evidence="7" id="KW-1185">Reference proteome</keyword>
<dbReference type="GO" id="GO:0050660">
    <property type="term" value="F:flavin adenine dinucleotide binding"/>
    <property type="evidence" value="ECO:0007669"/>
    <property type="project" value="InterPro"/>
</dbReference>
<sequence length="642" mass="72412">MAHDNASHSILKQFRNGGVESGALRRVFQAQDGANRGIALGNMKKENNKKTRVYLHVMSKNMQLEHRSAEVIVVGTGIGGLAATKTYLELSPQTDLVLLEKRPTLGGVWSEENCYEGLKTNNLGGTYEFTDFPMGEKYGIKEDGHIPGFVLHRYLNDFADHFDIRRRIRFNTQVLEIEKLDQGWRLITETSDPTRAVVYTCDKLIMSSGLSSTPNPISIRGIGDFERPVINHSQLREEGARIAQDPNVKSVTVVGASKTGYDVVHLMASNGKKVDWIIRESGGGGVWMTSPWAKFAGAKTKLEFLATMRFFTWFSPCIFGEFDGFNWIRKALHQTGLGRYFVHKFWEGIRMDVIDLNGYRKEECLKHLEPLESLFWSARVGILNYPSDIHNYLRSGQVKITRKDIDHLSGPGSVNLADGTTIQTDALVAITGWKLAPSVKYKPDGLDGSLGIPSSNLSAEEEKLWEQLDNEADKEILGRFPYLRNPPPRIPYKQNVSPFRLYRGIAPPSLASKGDNSLAYIKMVHSTSNVIIAECQALWTYAYLNGKIPMEKTDVYHQTALLSRYGKHRYPCGFSAWYPEFVYDAVPYADMLLSDLGVNRRRKPTLKKEMFEGYTIHDYRGINQEWKQAQMKATGVKGGKMT</sequence>
<keyword evidence="4" id="KW-0521">NADP</keyword>
<dbReference type="Proteomes" id="UP001194746">
    <property type="component" value="Unassembled WGS sequence"/>
</dbReference>
<reference evidence="6" key="1">
    <citation type="journal article" date="2019" name="Beilstein J. Org. Chem.">
        <title>Nanangenines: drimane sesquiterpenoids as the dominant metabolite cohort of a novel Australian fungus, Aspergillus nanangensis.</title>
        <authorList>
            <person name="Lacey H.J."/>
            <person name="Gilchrist C.L.M."/>
            <person name="Crombie A."/>
            <person name="Kalaitzis J.A."/>
            <person name="Vuong D."/>
            <person name="Rutledge P.J."/>
            <person name="Turner P."/>
            <person name="Pitt J.I."/>
            <person name="Lacey E."/>
            <person name="Chooi Y.H."/>
            <person name="Piggott A.M."/>
        </authorList>
    </citation>
    <scope>NUCLEOTIDE SEQUENCE</scope>
    <source>
        <strain evidence="6">MST-FP2251</strain>
    </source>
</reference>
<evidence type="ECO:0000256" key="3">
    <source>
        <dbReference type="ARBA" id="ARBA00022827"/>
    </source>
</evidence>
<dbReference type="Pfam" id="PF00743">
    <property type="entry name" value="FMO-like"/>
    <property type="match status" value="1"/>
</dbReference>
<proteinExistence type="inferred from homology"/>
<keyword evidence="3" id="KW-0274">FAD</keyword>
<dbReference type="InterPro" id="IPR020946">
    <property type="entry name" value="Flavin_mOase-like"/>
</dbReference>
<evidence type="ECO:0000256" key="5">
    <source>
        <dbReference type="ARBA" id="ARBA00023002"/>
    </source>
</evidence>
<dbReference type="PRINTS" id="PR00370">
    <property type="entry name" value="FMOXYGENASE"/>
</dbReference>
<protein>
    <recommendedName>
        <fullName evidence="8">FAD/NAD(P)-binding domain-containing protein</fullName>
    </recommendedName>
</protein>
<dbReference type="SUPFAM" id="SSF51905">
    <property type="entry name" value="FAD/NAD(P)-binding domain"/>
    <property type="match status" value="1"/>
</dbReference>
<evidence type="ECO:0008006" key="8">
    <source>
        <dbReference type="Google" id="ProtNLM"/>
    </source>
</evidence>
<organism evidence="6 7">
    <name type="scientific">Aspergillus nanangensis</name>
    <dbReference type="NCBI Taxonomy" id="2582783"/>
    <lineage>
        <taxon>Eukaryota</taxon>
        <taxon>Fungi</taxon>
        <taxon>Dikarya</taxon>
        <taxon>Ascomycota</taxon>
        <taxon>Pezizomycotina</taxon>
        <taxon>Eurotiomycetes</taxon>
        <taxon>Eurotiomycetidae</taxon>
        <taxon>Eurotiales</taxon>
        <taxon>Aspergillaceae</taxon>
        <taxon>Aspergillus</taxon>
        <taxon>Aspergillus subgen. Circumdati</taxon>
    </lineage>
</organism>
<keyword evidence="2" id="KW-0285">Flavoprotein</keyword>
<dbReference type="GO" id="GO:0004499">
    <property type="term" value="F:N,N-dimethylaniline monooxygenase activity"/>
    <property type="evidence" value="ECO:0007669"/>
    <property type="project" value="InterPro"/>
</dbReference>
<gene>
    <name evidence="6" type="ORF">FE257_008827</name>
</gene>
<evidence type="ECO:0000256" key="1">
    <source>
        <dbReference type="ARBA" id="ARBA00009183"/>
    </source>
</evidence>
<dbReference type="GO" id="GO:0050661">
    <property type="term" value="F:NADP binding"/>
    <property type="evidence" value="ECO:0007669"/>
    <property type="project" value="InterPro"/>
</dbReference>
<dbReference type="InterPro" id="IPR050346">
    <property type="entry name" value="FMO-like"/>
</dbReference>
<dbReference type="Gene3D" id="3.50.50.60">
    <property type="entry name" value="FAD/NAD(P)-binding domain"/>
    <property type="match status" value="1"/>
</dbReference>
<dbReference type="InterPro" id="IPR036188">
    <property type="entry name" value="FAD/NAD-bd_sf"/>
</dbReference>
<dbReference type="PANTHER" id="PTHR23023">
    <property type="entry name" value="DIMETHYLANILINE MONOOXYGENASE"/>
    <property type="match status" value="1"/>
</dbReference>
<accession>A0AAD4CM32</accession>
<evidence type="ECO:0000313" key="6">
    <source>
        <dbReference type="EMBL" id="KAF9888258.1"/>
    </source>
</evidence>
<dbReference type="EMBL" id="VCAU01000049">
    <property type="protein sequence ID" value="KAF9888258.1"/>
    <property type="molecule type" value="Genomic_DNA"/>
</dbReference>
<evidence type="ECO:0000313" key="7">
    <source>
        <dbReference type="Proteomes" id="UP001194746"/>
    </source>
</evidence>
<reference evidence="6" key="2">
    <citation type="submission" date="2020-02" db="EMBL/GenBank/DDBJ databases">
        <authorList>
            <person name="Gilchrist C.L.M."/>
            <person name="Chooi Y.-H."/>
        </authorList>
    </citation>
    <scope>NUCLEOTIDE SEQUENCE</scope>
    <source>
        <strain evidence="6">MST-FP2251</strain>
    </source>
</reference>
<comment type="similarity">
    <text evidence="1">Belongs to the FMO family.</text>
</comment>
<dbReference type="AlphaFoldDB" id="A0AAD4CM32"/>
<dbReference type="InterPro" id="IPR000960">
    <property type="entry name" value="Flavin_mOase"/>
</dbReference>
<comment type="caution">
    <text evidence="6">The sequence shown here is derived from an EMBL/GenBank/DDBJ whole genome shotgun (WGS) entry which is preliminary data.</text>
</comment>
<evidence type="ECO:0000256" key="2">
    <source>
        <dbReference type="ARBA" id="ARBA00022630"/>
    </source>
</evidence>
<name>A0AAD4CM32_ASPNN</name>